<dbReference type="InterPro" id="IPR000515">
    <property type="entry name" value="MetI-like"/>
</dbReference>
<dbReference type="SUPFAM" id="SSF161098">
    <property type="entry name" value="MetI-like"/>
    <property type="match status" value="1"/>
</dbReference>
<dbReference type="GeneID" id="61388155"/>
<feature type="transmembrane region" description="Helical" evidence="10">
    <location>
        <begin position="253"/>
        <end position="275"/>
    </location>
</feature>
<reference evidence="12" key="1">
    <citation type="submission" date="2023-07" db="EMBL/GenBank/DDBJ databases">
        <authorList>
            <person name="Peeters C."/>
        </authorList>
    </citation>
    <scope>NUCLEOTIDE SEQUENCE</scope>
    <source>
        <strain evidence="12">R-77560</strain>
    </source>
</reference>
<dbReference type="FunFam" id="1.10.3720.10:FF:000003">
    <property type="entry name" value="Aliphatic sulfonate ABC transporter permease"/>
    <property type="match status" value="1"/>
</dbReference>
<dbReference type="NCBIfam" id="TIGR01183">
    <property type="entry name" value="ntrB"/>
    <property type="match status" value="1"/>
</dbReference>
<gene>
    <name evidence="12" type="primary">cmpB</name>
    <name evidence="12" type="ORF">R77560_01326</name>
</gene>
<proteinExistence type="inferred from homology"/>
<evidence type="ECO:0000256" key="6">
    <source>
        <dbReference type="ARBA" id="ARBA00022692"/>
    </source>
</evidence>
<keyword evidence="9 10" id="KW-0472">Membrane</keyword>
<dbReference type="CDD" id="cd06261">
    <property type="entry name" value="TM_PBP2"/>
    <property type="match status" value="1"/>
</dbReference>
<dbReference type="EMBL" id="CATZAZ010000002">
    <property type="protein sequence ID" value="CAJ0785753.1"/>
    <property type="molecule type" value="Genomic_DNA"/>
</dbReference>
<dbReference type="Proteomes" id="UP001189756">
    <property type="component" value="Unassembled WGS sequence"/>
</dbReference>
<evidence type="ECO:0000256" key="5">
    <source>
        <dbReference type="ARBA" id="ARBA00022519"/>
    </source>
</evidence>
<dbReference type="GO" id="GO:0042918">
    <property type="term" value="P:alkanesulfonate transmembrane transport"/>
    <property type="evidence" value="ECO:0007669"/>
    <property type="project" value="UniProtKB-ARBA"/>
</dbReference>
<evidence type="ECO:0000256" key="4">
    <source>
        <dbReference type="ARBA" id="ARBA00022475"/>
    </source>
</evidence>
<keyword evidence="6 10" id="KW-0812">Transmembrane</keyword>
<accession>A0AAD2F2X3</accession>
<evidence type="ECO:0000313" key="12">
    <source>
        <dbReference type="EMBL" id="CAJ0785753.1"/>
    </source>
</evidence>
<evidence type="ECO:0000256" key="9">
    <source>
        <dbReference type="ARBA" id="ARBA00023136"/>
    </source>
</evidence>
<dbReference type="AlphaFoldDB" id="A0AAD2F2X3"/>
<evidence type="ECO:0000259" key="11">
    <source>
        <dbReference type="PROSITE" id="PS50928"/>
    </source>
</evidence>
<feature type="transmembrane region" description="Helical" evidence="10">
    <location>
        <begin position="27"/>
        <end position="49"/>
    </location>
</feature>
<dbReference type="PANTHER" id="PTHR30151:SF7">
    <property type="entry name" value="NITRATE IMPORT PERMEASE PROTEIN NRTB"/>
    <property type="match status" value="1"/>
</dbReference>
<dbReference type="InterPro" id="IPR035906">
    <property type="entry name" value="MetI-like_sf"/>
</dbReference>
<comment type="caution">
    <text evidence="12">The sequence shown here is derived from an EMBL/GenBank/DDBJ whole genome shotgun (WGS) entry which is preliminary data.</text>
</comment>
<dbReference type="PROSITE" id="PS50928">
    <property type="entry name" value="ABC_TM1"/>
    <property type="match status" value="1"/>
</dbReference>
<dbReference type="GO" id="GO:0015112">
    <property type="term" value="F:nitrate transmembrane transporter activity"/>
    <property type="evidence" value="ECO:0007669"/>
    <property type="project" value="InterPro"/>
</dbReference>
<keyword evidence="8" id="KW-0406">Ion transport</keyword>
<dbReference type="GO" id="GO:0006811">
    <property type="term" value="P:monoatomic ion transport"/>
    <property type="evidence" value="ECO:0007669"/>
    <property type="project" value="UniProtKB-KW"/>
</dbReference>
<dbReference type="GO" id="GO:0005886">
    <property type="term" value="C:plasma membrane"/>
    <property type="evidence" value="ECO:0007669"/>
    <property type="project" value="UniProtKB-SubCell"/>
</dbReference>
<feature type="transmembrane region" description="Helical" evidence="10">
    <location>
        <begin position="221"/>
        <end position="241"/>
    </location>
</feature>
<keyword evidence="4" id="KW-1003">Cell membrane</keyword>
<feature type="transmembrane region" description="Helical" evidence="10">
    <location>
        <begin position="95"/>
        <end position="117"/>
    </location>
</feature>
<keyword evidence="3 10" id="KW-0813">Transport</keyword>
<evidence type="ECO:0000256" key="3">
    <source>
        <dbReference type="ARBA" id="ARBA00022448"/>
    </source>
</evidence>
<keyword evidence="5" id="KW-0997">Cell inner membrane</keyword>
<feature type="domain" description="ABC transmembrane type-1" evidence="11">
    <location>
        <begin position="91"/>
        <end position="272"/>
    </location>
</feature>
<dbReference type="InterPro" id="IPR005889">
    <property type="entry name" value="NtrB"/>
</dbReference>
<evidence type="ECO:0000256" key="8">
    <source>
        <dbReference type="ARBA" id="ARBA00023065"/>
    </source>
</evidence>
<keyword evidence="7 10" id="KW-1133">Transmembrane helix</keyword>
<evidence type="ECO:0000313" key="13">
    <source>
        <dbReference type="Proteomes" id="UP001189756"/>
    </source>
</evidence>
<evidence type="ECO:0000256" key="10">
    <source>
        <dbReference type="RuleBase" id="RU363032"/>
    </source>
</evidence>
<evidence type="ECO:0000256" key="1">
    <source>
        <dbReference type="ARBA" id="ARBA00004533"/>
    </source>
</evidence>
<dbReference type="RefSeq" id="WP_004633443.1">
    <property type="nucleotide sequence ID" value="NZ_CATZAZ010000002.1"/>
</dbReference>
<name>A0AAD2F2X3_9RALS</name>
<dbReference type="Pfam" id="PF00528">
    <property type="entry name" value="BPD_transp_1"/>
    <property type="match status" value="1"/>
</dbReference>
<evidence type="ECO:0000256" key="7">
    <source>
        <dbReference type="ARBA" id="ARBA00022989"/>
    </source>
</evidence>
<organism evidence="12 13">
    <name type="scientific">Ralstonia thomasii</name>
    <dbReference type="NCBI Taxonomy" id="3058596"/>
    <lineage>
        <taxon>Bacteria</taxon>
        <taxon>Pseudomonadati</taxon>
        <taxon>Pseudomonadota</taxon>
        <taxon>Betaproteobacteria</taxon>
        <taxon>Burkholderiales</taxon>
        <taxon>Burkholderiaceae</taxon>
        <taxon>Ralstonia</taxon>
    </lineage>
</organism>
<comment type="subcellular location">
    <subcellularLocation>
        <location evidence="1">Cell inner membrane</location>
    </subcellularLocation>
    <subcellularLocation>
        <location evidence="2 10">Cell membrane</location>
        <topology evidence="2 10">Multi-pass membrane protein</topology>
    </subcellularLocation>
</comment>
<dbReference type="PANTHER" id="PTHR30151">
    <property type="entry name" value="ALKANE SULFONATE ABC TRANSPORTER-RELATED, MEMBRANE SUBUNIT"/>
    <property type="match status" value="1"/>
</dbReference>
<feature type="transmembrane region" description="Helical" evidence="10">
    <location>
        <begin position="156"/>
        <end position="177"/>
    </location>
</feature>
<comment type="similarity">
    <text evidence="10">Belongs to the binding-protein-dependent transport system permease family.</text>
</comment>
<dbReference type="Gene3D" id="1.10.3720.10">
    <property type="entry name" value="MetI-like"/>
    <property type="match status" value="1"/>
</dbReference>
<feature type="transmembrane region" description="Helical" evidence="10">
    <location>
        <begin position="129"/>
        <end position="149"/>
    </location>
</feature>
<sequence length="283" mass="30543">MNTLVKTLSGVQSDAAPESRRFAVRDWFVAAVVRGFPPVLGLVLFVLAWQGIATAIPALPTPAVTWKAAVALFADPFYRNGPNDQGVGWNVLASLARVGAGFGMAAVIGIPAGFLIGRFAFLNAMASPIISLLRPVSPLAWLPIGLLLFKSANPAAIWAIFICSIWPMVINTAVGVTRVPQDYLNVARVLNLSEWKVFTRVLFPAVLPYMLTGVRLSIGTAWLVIVAAEMLTGGVGIGFWLWDEWNNLKVEHIVIAIFVIGVVGLLLEHALLAIARRFSYDAV</sequence>
<evidence type="ECO:0000256" key="2">
    <source>
        <dbReference type="ARBA" id="ARBA00004651"/>
    </source>
</evidence>
<protein>
    <submittedName>
        <fullName evidence="12">Bicarbonate transport system permease protein CmpB</fullName>
    </submittedName>
</protein>